<feature type="compositionally biased region" description="Polar residues" evidence="1">
    <location>
        <begin position="296"/>
        <end position="306"/>
    </location>
</feature>
<accession>A0ABW7CEF9</accession>
<organism evidence="2 3">
    <name type="scientific">Limnothrix redekei LRLZ20PSL1</name>
    <dbReference type="NCBI Taxonomy" id="3112953"/>
    <lineage>
        <taxon>Bacteria</taxon>
        <taxon>Bacillati</taxon>
        <taxon>Cyanobacteriota</taxon>
        <taxon>Cyanophyceae</taxon>
        <taxon>Pseudanabaenales</taxon>
        <taxon>Pseudanabaenaceae</taxon>
        <taxon>Limnothrix</taxon>
    </lineage>
</organism>
<evidence type="ECO:0000256" key="1">
    <source>
        <dbReference type="SAM" id="MobiDB-lite"/>
    </source>
</evidence>
<reference evidence="3" key="1">
    <citation type="journal article" date="2024" name="Algal Res.">
        <title>Biochemical, toxicological and genomic investigation of a high-biomass producing Limnothrix strain isolated from Italian shallow drinking water reservoir.</title>
        <authorList>
            <person name="Simonazzi M."/>
            <person name="Shishido T.K."/>
            <person name="Delbaje E."/>
            <person name="Wahlsten M."/>
            <person name="Fewer D.P."/>
            <person name="Sivonen K."/>
            <person name="Pezzolesi L."/>
            <person name="Pistocchi R."/>
        </authorList>
    </citation>
    <scope>NUCLEOTIDE SEQUENCE [LARGE SCALE GENOMIC DNA]</scope>
    <source>
        <strain evidence="3">LRLZ20PSL1</strain>
    </source>
</reference>
<proteinExistence type="predicted"/>
<evidence type="ECO:0000313" key="3">
    <source>
        <dbReference type="Proteomes" id="UP001604335"/>
    </source>
</evidence>
<dbReference type="Proteomes" id="UP001604335">
    <property type="component" value="Unassembled WGS sequence"/>
</dbReference>
<keyword evidence="3" id="KW-1185">Reference proteome</keyword>
<dbReference type="RefSeq" id="WP_393015318.1">
    <property type="nucleotide sequence ID" value="NZ_JAZAQF010000090.1"/>
</dbReference>
<comment type="caution">
    <text evidence="2">The sequence shown here is derived from an EMBL/GenBank/DDBJ whole genome shotgun (WGS) entry which is preliminary data.</text>
</comment>
<name>A0ABW7CEF9_9CYAN</name>
<sequence length="334" mass="36775">MDWDPLILSLDQADRPRALAQAGQAANPHQGRAVFLESLAMDALGHLWQWLALEPPSELRPVSRLPGEVACLAVPQVGSIALLPFVMESQTEAPGAAPIPKAQDSSVLEHLAMPLDWPDHVVAFVPVGINAQLTEAWLWGWLAVGDLPLPPHAPERLPVTSLQDWEAFETYLARVRSGLVWIAEATDPIARQTRQAIAPKQRAAVVMYLERLYQSTRNPSPSESQIPGNFNDRAVDRLTEWFSTNLPPNLKPDRTEGPRASADAAGELPGGTSRPPMTYGQKSSSLTPQVRDRRSSYGSQPATGESETAADWETLPLRLLDRLRQLWDEQTFEG</sequence>
<dbReference type="EMBL" id="JAZAQF010000090">
    <property type="protein sequence ID" value="MFG3819422.1"/>
    <property type="molecule type" value="Genomic_DNA"/>
</dbReference>
<gene>
    <name evidence="2" type="ORF">VPK24_17385</name>
</gene>
<evidence type="ECO:0000313" key="2">
    <source>
        <dbReference type="EMBL" id="MFG3819422.1"/>
    </source>
</evidence>
<protein>
    <submittedName>
        <fullName evidence="2">Uncharacterized protein</fullName>
    </submittedName>
</protein>
<feature type="region of interest" description="Disordered" evidence="1">
    <location>
        <begin position="243"/>
        <end position="314"/>
    </location>
</feature>